<evidence type="ECO:0000313" key="9">
    <source>
        <dbReference type="Proteomes" id="UP001221898"/>
    </source>
</evidence>
<dbReference type="GO" id="GO:1990904">
    <property type="term" value="C:ribonucleoprotein complex"/>
    <property type="evidence" value="ECO:0007669"/>
    <property type="project" value="UniProtKB-KW"/>
</dbReference>
<evidence type="ECO:0000256" key="7">
    <source>
        <dbReference type="SAM" id="MobiDB-lite"/>
    </source>
</evidence>
<evidence type="ECO:0000256" key="3">
    <source>
        <dbReference type="ARBA" id="ARBA00023274"/>
    </source>
</evidence>
<comment type="caution">
    <text evidence="8">The sequence shown here is derived from an EMBL/GenBank/DDBJ whole genome shotgun (WGS) entry which is preliminary data.</text>
</comment>
<sequence>MVHDMVHRVTKKLLKLKNHVIHFPSHADLENVGNGFAQLAGSQAFSRVVGSTDGCQPIVAPGHCSRYLYTLVITDKEKAEKLKQKAREAHEEKSQRRSKITSVASKDLTPPKTPELLNNVGGCTTGQRRV</sequence>
<keyword evidence="3 6" id="KW-0687">Ribonucleoprotein</keyword>
<dbReference type="AlphaFoldDB" id="A0AAD7RUY5"/>
<dbReference type="GO" id="GO:0006412">
    <property type="term" value="P:translation"/>
    <property type="evidence" value="ECO:0007669"/>
    <property type="project" value="InterPro"/>
</dbReference>
<dbReference type="InterPro" id="IPR038464">
    <property type="entry name" value="Ribosomal_eL38_sf"/>
</dbReference>
<accession>A0AAD7RUY5</accession>
<reference evidence="8" key="1">
    <citation type="journal article" date="2023" name="Science">
        <title>Genome structures resolve the early diversification of teleost fishes.</title>
        <authorList>
            <person name="Parey E."/>
            <person name="Louis A."/>
            <person name="Montfort J."/>
            <person name="Bouchez O."/>
            <person name="Roques C."/>
            <person name="Iampietro C."/>
            <person name="Lluch J."/>
            <person name="Castinel A."/>
            <person name="Donnadieu C."/>
            <person name="Desvignes T."/>
            <person name="Floi Bucao C."/>
            <person name="Jouanno E."/>
            <person name="Wen M."/>
            <person name="Mejri S."/>
            <person name="Dirks R."/>
            <person name="Jansen H."/>
            <person name="Henkel C."/>
            <person name="Chen W.J."/>
            <person name="Zahm M."/>
            <person name="Cabau C."/>
            <person name="Klopp C."/>
            <person name="Thompson A.W."/>
            <person name="Robinson-Rechavi M."/>
            <person name="Braasch I."/>
            <person name="Lecointre G."/>
            <person name="Bobe J."/>
            <person name="Postlethwait J.H."/>
            <person name="Berthelot C."/>
            <person name="Roest Crollius H."/>
            <person name="Guiguen Y."/>
        </authorList>
    </citation>
    <scope>NUCLEOTIDE SEQUENCE</scope>
    <source>
        <strain evidence="8">NC1722</strain>
    </source>
</reference>
<dbReference type="InterPro" id="IPR002675">
    <property type="entry name" value="Ribosomal_eL38"/>
</dbReference>
<dbReference type="EMBL" id="JAINUG010000166">
    <property type="protein sequence ID" value="KAJ8390758.1"/>
    <property type="molecule type" value="Genomic_DNA"/>
</dbReference>
<dbReference type="Pfam" id="PF01781">
    <property type="entry name" value="Ribosomal_L38e"/>
    <property type="match status" value="1"/>
</dbReference>
<dbReference type="GO" id="GO:0003735">
    <property type="term" value="F:structural constituent of ribosome"/>
    <property type="evidence" value="ECO:0007669"/>
    <property type="project" value="InterPro"/>
</dbReference>
<evidence type="ECO:0000256" key="2">
    <source>
        <dbReference type="ARBA" id="ARBA00022980"/>
    </source>
</evidence>
<feature type="region of interest" description="Disordered" evidence="7">
    <location>
        <begin position="83"/>
        <end position="130"/>
    </location>
</feature>
<proteinExistence type="inferred from homology"/>
<organism evidence="8 9">
    <name type="scientific">Aldrovandia affinis</name>
    <dbReference type="NCBI Taxonomy" id="143900"/>
    <lineage>
        <taxon>Eukaryota</taxon>
        <taxon>Metazoa</taxon>
        <taxon>Chordata</taxon>
        <taxon>Craniata</taxon>
        <taxon>Vertebrata</taxon>
        <taxon>Euteleostomi</taxon>
        <taxon>Actinopterygii</taxon>
        <taxon>Neopterygii</taxon>
        <taxon>Teleostei</taxon>
        <taxon>Notacanthiformes</taxon>
        <taxon>Halosauridae</taxon>
        <taxon>Aldrovandia</taxon>
    </lineage>
</organism>
<feature type="compositionally biased region" description="Polar residues" evidence="7">
    <location>
        <begin position="121"/>
        <end position="130"/>
    </location>
</feature>
<dbReference type="Gene3D" id="3.30.720.90">
    <property type="match status" value="1"/>
</dbReference>
<feature type="compositionally biased region" description="Basic and acidic residues" evidence="7">
    <location>
        <begin position="83"/>
        <end position="95"/>
    </location>
</feature>
<keyword evidence="9" id="KW-1185">Reference proteome</keyword>
<dbReference type="Proteomes" id="UP001221898">
    <property type="component" value="Unassembled WGS sequence"/>
</dbReference>
<protein>
    <recommendedName>
        <fullName evidence="4">Large ribosomal subunit protein eL38</fullName>
    </recommendedName>
    <alternativeName>
        <fullName evidence="5">60S ribosomal protein L38</fullName>
    </alternativeName>
</protein>
<dbReference type="GO" id="GO:0005840">
    <property type="term" value="C:ribosome"/>
    <property type="evidence" value="ECO:0007669"/>
    <property type="project" value="UniProtKB-KW"/>
</dbReference>
<comment type="similarity">
    <text evidence="1 6">Belongs to the eukaryotic ribosomal protein eL38 family.</text>
</comment>
<evidence type="ECO:0000256" key="5">
    <source>
        <dbReference type="ARBA" id="ARBA00035338"/>
    </source>
</evidence>
<evidence type="ECO:0000313" key="8">
    <source>
        <dbReference type="EMBL" id="KAJ8390758.1"/>
    </source>
</evidence>
<evidence type="ECO:0000256" key="4">
    <source>
        <dbReference type="ARBA" id="ARBA00035235"/>
    </source>
</evidence>
<keyword evidence="2 6" id="KW-0689">Ribosomal protein</keyword>
<evidence type="ECO:0000256" key="6">
    <source>
        <dbReference type="RuleBase" id="RU003445"/>
    </source>
</evidence>
<gene>
    <name evidence="8" type="ORF">AAFF_G00101380</name>
</gene>
<evidence type="ECO:0000256" key="1">
    <source>
        <dbReference type="ARBA" id="ARBA00007803"/>
    </source>
</evidence>
<name>A0AAD7RUY5_9TELE</name>